<protein>
    <recommendedName>
        <fullName evidence="1">Hda lid domain-containing protein</fullName>
    </recommendedName>
</protein>
<dbReference type="PANTHER" id="PTHR30050:SF5">
    <property type="entry name" value="DNAA REGULATORY INACTIVATOR HDA"/>
    <property type="match status" value="1"/>
</dbReference>
<accession>A0A1I0QLR5</accession>
<dbReference type="InterPro" id="IPR027417">
    <property type="entry name" value="P-loop_NTPase"/>
</dbReference>
<reference evidence="2 3" key="1">
    <citation type="submission" date="2016-10" db="EMBL/GenBank/DDBJ databases">
        <authorList>
            <person name="de Groot N.N."/>
        </authorList>
    </citation>
    <scope>NUCLEOTIDE SEQUENCE [LARGE SCALE GENOMIC DNA]</scope>
    <source>
        <strain evidence="2 3">DSM 29439</strain>
    </source>
</reference>
<dbReference type="RefSeq" id="WP_091431236.1">
    <property type="nucleotide sequence ID" value="NZ_FOJB01000001.1"/>
</dbReference>
<dbReference type="Gene3D" id="3.40.50.300">
    <property type="entry name" value="P-loop containing nucleotide triphosphate hydrolases"/>
    <property type="match status" value="1"/>
</dbReference>
<dbReference type="PANTHER" id="PTHR30050">
    <property type="entry name" value="CHROMOSOMAL REPLICATION INITIATOR PROTEIN DNAA"/>
    <property type="match status" value="1"/>
</dbReference>
<dbReference type="GO" id="GO:0005886">
    <property type="term" value="C:plasma membrane"/>
    <property type="evidence" value="ECO:0007669"/>
    <property type="project" value="TreeGrafter"/>
</dbReference>
<dbReference type="OrthoDB" id="7390113at2"/>
<gene>
    <name evidence="2" type="ORF">SAMN05444851_2663</name>
</gene>
<dbReference type="SUPFAM" id="SSF52540">
    <property type="entry name" value="P-loop containing nucleoside triphosphate hydrolases"/>
    <property type="match status" value="1"/>
</dbReference>
<dbReference type="Proteomes" id="UP000199650">
    <property type="component" value="Unassembled WGS sequence"/>
</dbReference>
<keyword evidence="3" id="KW-1185">Reference proteome</keyword>
<dbReference type="AlphaFoldDB" id="A0A1I0QLR5"/>
<dbReference type="Pfam" id="PF22688">
    <property type="entry name" value="Hda_lid"/>
    <property type="match status" value="1"/>
</dbReference>
<dbReference type="GO" id="GO:0003688">
    <property type="term" value="F:DNA replication origin binding"/>
    <property type="evidence" value="ECO:0007669"/>
    <property type="project" value="TreeGrafter"/>
</dbReference>
<evidence type="ECO:0000259" key="1">
    <source>
        <dbReference type="Pfam" id="PF22688"/>
    </source>
</evidence>
<dbReference type="EMBL" id="FOJB01000001">
    <property type="protein sequence ID" value="SEW27919.1"/>
    <property type="molecule type" value="Genomic_DNA"/>
</dbReference>
<organism evidence="2 3">
    <name type="scientific">Aliiroseovarius sediminilitoris</name>
    <dbReference type="NCBI Taxonomy" id="1173584"/>
    <lineage>
        <taxon>Bacteria</taxon>
        <taxon>Pseudomonadati</taxon>
        <taxon>Pseudomonadota</taxon>
        <taxon>Alphaproteobacteria</taxon>
        <taxon>Rhodobacterales</taxon>
        <taxon>Paracoccaceae</taxon>
        <taxon>Aliiroseovarius</taxon>
    </lineage>
</organism>
<name>A0A1I0QLR5_9RHOB</name>
<dbReference type="STRING" id="1173584.SAMN05444851_2663"/>
<sequence length="227" mass="24189">MAEQLTFDLPAHAAQGLDDFLVTPSNTNAMAAVETWQDWPDRKLVLVGAAGTGKTHLTHVWAGMVQARIIPSTNLIDTDIQTLAGHSVAVEDADQVAGDTNAEAALFHLHNLVLAEGGSLLITGIAAPSRWGIDLPDLKSRMEGTTIATLNAPDDMLLSAVLVKLFDDRQIAVPANLIDYLLPRMDRSLAAAAALVEQLDHAALSEGRPLTRNLAARFLQDEMGSGT</sequence>
<evidence type="ECO:0000313" key="3">
    <source>
        <dbReference type="Proteomes" id="UP000199650"/>
    </source>
</evidence>
<dbReference type="InterPro" id="IPR055199">
    <property type="entry name" value="Hda_lid"/>
</dbReference>
<evidence type="ECO:0000313" key="2">
    <source>
        <dbReference type="EMBL" id="SEW27919.1"/>
    </source>
</evidence>
<proteinExistence type="predicted"/>
<feature type="domain" description="Hda lid" evidence="1">
    <location>
        <begin position="167"/>
        <end position="211"/>
    </location>
</feature>
<dbReference type="GO" id="GO:0006270">
    <property type="term" value="P:DNA replication initiation"/>
    <property type="evidence" value="ECO:0007669"/>
    <property type="project" value="TreeGrafter"/>
</dbReference>
<dbReference type="Gene3D" id="1.10.8.60">
    <property type="match status" value="1"/>
</dbReference>